<comment type="caution">
    <text evidence="2">The sequence shown here is derived from an EMBL/GenBank/DDBJ whole genome shotgun (WGS) entry which is preliminary data.</text>
</comment>
<feature type="transmembrane region" description="Helical" evidence="1">
    <location>
        <begin position="261"/>
        <end position="283"/>
    </location>
</feature>
<keyword evidence="1" id="KW-0812">Transmembrane</keyword>
<sequence length="411" mass="43511">MRIIINVVLILTVLFGHAGIARAHFAQGTKLRTILIAPHEESLTAYVRAPLPLVFSDVVTSAQASSQALDTPFLYFEETGAGGRYRLSMEAIAADESAFRERLERALSWSQNGREIAARIVAMRVHPRMPADSFDSREAAEAAIAGASSGIDPVFGEAYVDFAVSLSPPDAAGPVAVRSAYPPLPIPDGVTIDNHIIDSRGDVPVSYTRPGQLEQPAVIDTSLWRTVGEFVWQGVLHIVEGLDHVFLVICLALGIGARGRLLWIVTAFTLGHSVTLVATFLGATPSWPWFIPAVEAAIAATVLYAAVAALMGRMDSILLIAGVGLLHGLGFSFVLGDLLGRDAPNLVPALAAFNIGIEIGQLMIIAATLLAVAFATRLSASLTPVLRAATLAGIAVVSAWWVVERSATLVA</sequence>
<dbReference type="RefSeq" id="WP_260900424.1">
    <property type="nucleotide sequence ID" value="NZ_JAOCZP010000001.1"/>
</dbReference>
<feature type="transmembrane region" description="Helical" evidence="1">
    <location>
        <begin position="230"/>
        <end position="254"/>
    </location>
</feature>
<reference evidence="2 3" key="1">
    <citation type="submission" date="2022-09" db="EMBL/GenBank/DDBJ databases">
        <title>Chelativorans salina sp. nov., a novel slightly halophilic bacterium isolated from a saline lake sediment enrichment.</title>
        <authorList>
            <person name="Gao L."/>
            <person name="Fang B.-Z."/>
            <person name="Li W.-J."/>
        </authorList>
    </citation>
    <scope>NUCLEOTIDE SEQUENCE [LARGE SCALE GENOMIC DNA]</scope>
    <source>
        <strain evidence="2 3">EGI FJ00035</strain>
    </source>
</reference>
<dbReference type="InterPro" id="IPR032809">
    <property type="entry name" value="Put_HupE_UreJ"/>
</dbReference>
<feature type="transmembrane region" description="Helical" evidence="1">
    <location>
        <begin position="317"/>
        <end position="335"/>
    </location>
</feature>
<dbReference type="Proteomes" id="UP001320831">
    <property type="component" value="Unassembled WGS sequence"/>
</dbReference>
<feature type="transmembrane region" description="Helical" evidence="1">
    <location>
        <begin position="347"/>
        <end position="373"/>
    </location>
</feature>
<accession>A0ABT2LIL3</accession>
<evidence type="ECO:0000256" key="1">
    <source>
        <dbReference type="SAM" id="Phobius"/>
    </source>
</evidence>
<keyword evidence="1" id="KW-0472">Membrane</keyword>
<protein>
    <submittedName>
        <fullName evidence="2">HupE/UreJ family protein</fullName>
    </submittedName>
</protein>
<keyword evidence="1" id="KW-1133">Transmembrane helix</keyword>
<name>A0ABT2LIL3_9HYPH</name>
<evidence type="ECO:0000313" key="2">
    <source>
        <dbReference type="EMBL" id="MCT7374071.1"/>
    </source>
</evidence>
<keyword evidence="3" id="KW-1185">Reference proteome</keyword>
<feature type="transmembrane region" description="Helical" evidence="1">
    <location>
        <begin position="385"/>
        <end position="403"/>
    </location>
</feature>
<evidence type="ECO:0000313" key="3">
    <source>
        <dbReference type="Proteomes" id="UP001320831"/>
    </source>
</evidence>
<organism evidence="2 3">
    <name type="scientific">Chelativorans salis</name>
    <dbReference type="NCBI Taxonomy" id="2978478"/>
    <lineage>
        <taxon>Bacteria</taxon>
        <taxon>Pseudomonadati</taxon>
        <taxon>Pseudomonadota</taxon>
        <taxon>Alphaproteobacteria</taxon>
        <taxon>Hyphomicrobiales</taxon>
        <taxon>Phyllobacteriaceae</taxon>
        <taxon>Chelativorans</taxon>
    </lineage>
</organism>
<gene>
    <name evidence="2" type="ORF">N5A92_03360</name>
</gene>
<feature type="transmembrane region" description="Helical" evidence="1">
    <location>
        <begin position="289"/>
        <end position="310"/>
    </location>
</feature>
<dbReference type="Pfam" id="PF13795">
    <property type="entry name" value="HupE_UreJ_2"/>
    <property type="match status" value="1"/>
</dbReference>
<dbReference type="EMBL" id="JAOCZP010000001">
    <property type="protein sequence ID" value="MCT7374071.1"/>
    <property type="molecule type" value="Genomic_DNA"/>
</dbReference>
<proteinExistence type="predicted"/>